<keyword evidence="4" id="KW-1185">Reference proteome</keyword>
<dbReference type="HOGENOM" id="CLU_000288_6_10_1"/>
<evidence type="ECO:0000313" key="4">
    <source>
        <dbReference type="Proteomes" id="UP000027222"/>
    </source>
</evidence>
<protein>
    <recommendedName>
        <fullName evidence="2">Nephrocystin 3-like N-terminal domain-containing protein</fullName>
    </recommendedName>
</protein>
<evidence type="ECO:0000256" key="1">
    <source>
        <dbReference type="ARBA" id="ARBA00022737"/>
    </source>
</evidence>
<dbReference type="EMBL" id="KL142386">
    <property type="protein sequence ID" value="KDR73183.1"/>
    <property type="molecule type" value="Genomic_DNA"/>
</dbReference>
<reference evidence="4" key="1">
    <citation type="journal article" date="2014" name="Proc. Natl. Acad. Sci. U.S.A.">
        <title>Extensive sampling of basidiomycete genomes demonstrates inadequacy of the white-rot/brown-rot paradigm for wood decay fungi.</title>
        <authorList>
            <person name="Riley R."/>
            <person name="Salamov A.A."/>
            <person name="Brown D.W."/>
            <person name="Nagy L.G."/>
            <person name="Floudas D."/>
            <person name="Held B.W."/>
            <person name="Levasseur A."/>
            <person name="Lombard V."/>
            <person name="Morin E."/>
            <person name="Otillar R."/>
            <person name="Lindquist E.A."/>
            <person name="Sun H."/>
            <person name="LaButti K.M."/>
            <person name="Schmutz J."/>
            <person name="Jabbour D."/>
            <person name="Luo H."/>
            <person name="Baker S.E."/>
            <person name="Pisabarro A.G."/>
            <person name="Walton J.D."/>
            <person name="Blanchette R.A."/>
            <person name="Henrissat B."/>
            <person name="Martin F."/>
            <person name="Cullen D."/>
            <person name="Hibbett D.S."/>
            <person name="Grigoriev I.V."/>
        </authorList>
    </citation>
    <scope>NUCLEOTIDE SEQUENCE [LARGE SCALE GENOMIC DNA]</scope>
    <source>
        <strain evidence="4">CBS 339.88</strain>
    </source>
</reference>
<sequence>MFSAANVSSINGGMFNSVEGDLHVHGHEGRGIELLVEQTAPGAFHDSLERRPAPQCHPDTRRVVLKEIMDWAREHEQLHRFLWLSGQAGSGKSSIAQTIAERCQEEGILAAGFFFSRVAEGRNNDSRFIATLAYQLSLSIPDTAPFIGSALNRDAFLFSRSIQAQMDSLIIEPLRNRTVRQNNGNERQPRLGPGLIIIDGLDECSQSRGQNDILNVFSLAVQRFSFPLYFLITSRPEYNIRDAFDEDNLNSLTRRIVLDDKYDPGADIRTFLQSRFKEVKRRHPLKSFLSASWPMEPFLDYLIRKSSGLFIYASTAMKYIQSHEHWPTERLDVILGLAPCPGRDTPFADLDALYMHIFSSVENLKPALQTFGFLLFTQSRLINTAGLVEDFLFFKRGELQLVLSNLHSVIDLPPSERFYHRELRIFHALGDFLTDASRSGRFFISPGMAHNHLAKYCIKHMSPTPTFSLLSHHLVAYIGLMQHCLKADPTDDLLRGLYRFDFEAFLDLPLLGDFPRTLVQIDDFLSMTPLFLQWLQGQNYPYNDNELYHRYLGHFDKHIKTRLSYYPQDPLSLQFFTASTLTEFPRYIALVWRILTLNTPQPDALVFALWTTDWSQAGLRLTSEERTMESWTAYYTMLSEFFTDPRRAGDYYVGRSNYMSLAMKTIDFLAVIKLSYPADSDGANWERQEAAQSSLDLLLACLWHVPKEPSLVTYIRENLADVVITDIEETEERNNALMAIHGYIKDCEAEDLSDEDMNLNG</sequence>
<dbReference type="OrthoDB" id="3228837at2759"/>
<proteinExistence type="predicted"/>
<dbReference type="PANTHER" id="PTHR10039:SF14">
    <property type="entry name" value="NACHT DOMAIN-CONTAINING PROTEIN"/>
    <property type="match status" value="1"/>
</dbReference>
<evidence type="ECO:0000313" key="3">
    <source>
        <dbReference type="EMBL" id="KDR73183.1"/>
    </source>
</evidence>
<dbReference type="AlphaFoldDB" id="A0A067T2C5"/>
<accession>A0A067T2C5</accession>
<name>A0A067T2C5_GALM3</name>
<feature type="domain" description="Nephrocystin 3-like N-terminal" evidence="2">
    <location>
        <begin position="67"/>
        <end position="235"/>
    </location>
</feature>
<dbReference type="Gene3D" id="3.40.50.300">
    <property type="entry name" value="P-loop containing nucleotide triphosphate hydrolases"/>
    <property type="match status" value="1"/>
</dbReference>
<dbReference type="Pfam" id="PF24883">
    <property type="entry name" value="NPHP3_N"/>
    <property type="match status" value="1"/>
</dbReference>
<dbReference type="SUPFAM" id="SSF52540">
    <property type="entry name" value="P-loop containing nucleoside triphosphate hydrolases"/>
    <property type="match status" value="1"/>
</dbReference>
<dbReference type="InterPro" id="IPR027417">
    <property type="entry name" value="P-loop_NTPase"/>
</dbReference>
<organism evidence="3 4">
    <name type="scientific">Galerina marginata (strain CBS 339.88)</name>
    <dbReference type="NCBI Taxonomy" id="685588"/>
    <lineage>
        <taxon>Eukaryota</taxon>
        <taxon>Fungi</taxon>
        <taxon>Dikarya</taxon>
        <taxon>Basidiomycota</taxon>
        <taxon>Agaricomycotina</taxon>
        <taxon>Agaricomycetes</taxon>
        <taxon>Agaricomycetidae</taxon>
        <taxon>Agaricales</taxon>
        <taxon>Agaricineae</taxon>
        <taxon>Strophariaceae</taxon>
        <taxon>Galerina</taxon>
    </lineage>
</organism>
<keyword evidence="1" id="KW-0677">Repeat</keyword>
<dbReference type="Proteomes" id="UP000027222">
    <property type="component" value="Unassembled WGS sequence"/>
</dbReference>
<evidence type="ECO:0000259" key="2">
    <source>
        <dbReference type="Pfam" id="PF24883"/>
    </source>
</evidence>
<dbReference type="PANTHER" id="PTHR10039">
    <property type="entry name" value="AMELOGENIN"/>
    <property type="match status" value="1"/>
</dbReference>
<gene>
    <name evidence="3" type="ORF">GALMADRAFT_723684</name>
</gene>
<dbReference type="InterPro" id="IPR056884">
    <property type="entry name" value="NPHP3-like_N"/>
</dbReference>